<evidence type="ECO:0000256" key="2">
    <source>
        <dbReference type="SAM" id="SignalP"/>
    </source>
</evidence>
<dbReference type="Proteomes" id="UP000529637">
    <property type="component" value="Unassembled WGS sequence"/>
</dbReference>
<sequence>MRWILALACCLLPCHSYAGSIYLCRAYSGGTFWSKAFCGQHNALVERIVSVPDSLPWEQQVQLAEQDAAQRARATRDGSTTYSGQTNGSAAAASAKQAECAALSAQAANYDSMARQAQTGQQQDWITREKRKITDAQYRLRC</sequence>
<evidence type="ECO:0008006" key="5">
    <source>
        <dbReference type="Google" id="ProtNLM"/>
    </source>
</evidence>
<organism evidence="3 4">
    <name type="scientific">Piscinibacter koreensis</name>
    <dbReference type="NCBI Taxonomy" id="2742824"/>
    <lineage>
        <taxon>Bacteria</taxon>
        <taxon>Pseudomonadati</taxon>
        <taxon>Pseudomonadota</taxon>
        <taxon>Betaproteobacteria</taxon>
        <taxon>Burkholderiales</taxon>
        <taxon>Sphaerotilaceae</taxon>
        <taxon>Piscinibacter</taxon>
    </lineage>
</organism>
<accession>A0A7Y6NP68</accession>
<dbReference type="AlphaFoldDB" id="A0A7Y6NP68"/>
<comment type="caution">
    <text evidence="3">The sequence shown here is derived from an EMBL/GenBank/DDBJ whole genome shotgun (WGS) entry which is preliminary data.</text>
</comment>
<keyword evidence="2" id="KW-0732">Signal</keyword>
<feature type="region of interest" description="Disordered" evidence="1">
    <location>
        <begin position="66"/>
        <end position="87"/>
    </location>
</feature>
<dbReference type="EMBL" id="JABWMJ010000006">
    <property type="protein sequence ID" value="NUZ06731.1"/>
    <property type="molecule type" value="Genomic_DNA"/>
</dbReference>
<evidence type="ECO:0000256" key="1">
    <source>
        <dbReference type="SAM" id="MobiDB-lite"/>
    </source>
</evidence>
<feature type="chain" id="PRO_5030915539" description="DUF4124 domain-containing protein" evidence="2">
    <location>
        <begin position="19"/>
        <end position="142"/>
    </location>
</feature>
<gene>
    <name evidence="3" type="ORF">HQN59_13260</name>
</gene>
<evidence type="ECO:0000313" key="4">
    <source>
        <dbReference type="Proteomes" id="UP000529637"/>
    </source>
</evidence>
<feature type="compositionally biased region" description="Polar residues" evidence="1">
    <location>
        <begin position="77"/>
        <end position="87"/>
    </location>
</feature>
<feature type="signal peptide" evidence="2">
    <location>
        <begin position="1"/>
        <end position="18"/>
    </location>
</feature>
<reference evidence="3 4" key="1">
    <citation type="submission" date="2020-06" db="EMBL/GenBank/DDBJ databases">
        <title>Schlegella sp. ID0723 isolated from air conditioner.</title>
        <authorList>
            <person name="Kim D.Y."/>
            <person name="Kim D.-U."/>
        </authorList>
    </citation>
    <scope>NUCLEOTIDE SEQUENCE [LARGE SCALE GENOMIC DNA]</scope>
    <source>
        <strain evidence="3 4">ID0723</strain>
    </source>
</reference>
<keyword evidence="4" id="KW-1185">Reference proteome</keyword>
<dbReference type="RefSeq" id="WP_176069594.1">
    <property type="nucleotide sequence ID" value="NZ_JABWMJ010000006.1"/>
</dbReference>
<name>A0A7Y6NP68_9BURK</name>
<protein>
    <recommendedName>
        <fullName evidence="5">DUF4124 domain-containing protein</fullName>
    </recommendedName>
</protein>
<proteinExistence type="predicted"/>
<evidence type="ECO:0000313" key="3">
    <source>
        <dbReference type="EMBL" id="NUZ06731.1"/>
    </source>
</evidence>